<name>A0A6C0M091_9ZZZZ</name>
<reference evidence="1" key="1">
    <citation type="journal article" date="2020" name="Nature">
        <title>Giant virus diversity and host interactions through global metagenomics.</title>
        <authorList>
            <person name="Schulz F."/>
            <person name="Roux S."/>
            <person name="Paez-Espino D."/>
            <person name="Jungbluth S."/>
            <person name="Walsh D.A."/>
            <person name="Denef V.J."/>
            <person name="McMahon K.D."/>
            <person name="Konstantinidis K.T."/>
            <person name="Eloe-Fadrosh E.A."/>
            <person name="Kyrpides N.C."/>
            <person name="Woyke T."/>
        </authorList>
    </citation>
    <scope>NUCLEOTIDE SEQUENCE</scope>
    <source>
        <strain evidence="1">GVMAG-S-1029409-49</strain>
    </source>
</reference>
<organism evidence="1">
    <name type="scientific">viral metagenome</name>
    <dbReference type="NCBI Taxonomy" id="1070528"/>
    <lineage>
        <taxon>unclassified sequences</taxon>
        <taxon>metagenomes</taxon>
        <taxon>organismal metagenomes</taxon>
    </lineage>
</organism>
<dbReference type="EMBL" id="MN740610">
    <property type="protein sequence ID" value="QHU35718.1"/>
    <property type="molecule type" value="Genomic_DNA"/>
</dbReference>
<dbReference type="AlphaFoldDB" id="A0A6C0M091"/>
<proteinExistence type="predicted"/>
<sequence>MTNSCVMSDFIIKLVYGLGEDPFEFSIRGRPRTDRHDYVSVPYSVAKAHGGVPLTTIDDKMCSINVMRFPINVKDRVCAGLVELGYTVDT</sequence>
<evidence type="ECO:0000313" key="1">
    <source>
        <dbReference type="EMBL" id="QHU35718.1"/>
    </source>
</evidence>
<protein>
    <submittedName>
        <fullName evidence="1">Uncharacterized protein</fullName>
    </submittedName>
</protein>
<accession>A0A6C0M091</accession>